<evidence type="ECO:0000313" key="3">
    <source>
        <dbReference type="EMBL" id="OGL43440.1"/>
    </source>
</evidence>
<dbReference type="Gene3D" id="3.40.50.12780">
    <property type="entry name" value="N-terminal domain of ligase-like"/>
    <property type="match status" value="1"/>
</dbReference>
<dbReference type="EMBL" id="MGDE01000230">
    <property type="protein sequence ID" value="OGL43440.1"/>
    <property type="molecule type" value="Genomic_DNA"/>
</dbReference>
<comment type="caution">
    <text evidence="3">The sequence shown here is derived from an EMBL/GenBank/DDBJ whole genome shotgun (WGS) entry which is preliminary data.</text>
</comment>
<accession>A0A1F7RQ33</accession>
<dbReference type="InterPro" id="IPR000873">
    <property type="entry name" value="AMP-dep_synth/lig_dom"/>
</dbReference>
<dbReference type="SUPFAM" id="SSF56801">
    <property type="entry name" value="Acetyl-CoA synthetase-like"/>
    <property type="match status" value="1"/>
</dbReference>
<dbReference type="InterPro" id="IPR025110">
    <property type="entry name" value="AMP-bd_C"/>
</dbReference>
<feature type="domain" description="AMP-binding enzyme C-terminal" evidence="2">
    <location>
        <begin position="426"/>
        <end position="501"/>
    </location>
</feature>
<dbReference type="Gene3D" id="3.30.300.30">
    <property type="match status" value="1"/>
</dbReference>
<gene>
    <name evidence="3" type="ORF">A2W05_00410</name>
</gene>
<evidence type="ECO:0000259" key="1">
    <source>
        <dbReference type="Pfam" id="PF00501"/>
    </source>
</evidence>
<evidence type="ECO:0008006" key="5">
    <source>
        <dbReference type="Google" id="ProtNLM"/>
    </source>
</evidence>
<organism evidence="3 4">
    <name type="scientific">Candidatus Schekmanbacteria bacterium RBG_16_38_10</name>
    <dbReference type="NCBI Taxonomy" id="1817879"/>
    <lineage>
        <taxon>Bacteria</taxon>
        <taxon>Candidatus Schekmaniibacteriota</taxon>
    </lineage>
</organism>
<dbReference type="Pfam" id="PF00501">
    <property type="entry name" value="AMP-binding"/>
    <property type="match status" value="1"/>
</dbReference>
<evidence type="ECO:0000259" key="2">
    <source>
        <dbReference type="Pfam" id="PF13193"/>
    </source>
</evidence>
<dbReference type="InterPro" id="IPR050237">
    <property type="entry name" value="ATP-dep_AMP-bd_enzyme"/>
</dbReference>
<feature type="domain" description="AMP-dependent synthetase/ligase" evidence="1">
    <location>
        <begin position="9"/>
        <end position="376"/>
    </location>
</feature>
<sequence length="508" mass="56168">MLLHNYLIQSAERFPEKAAVVHKGKTFTYEDIFSGSLSIANWLIDGGLRKGDRVAILMDNPSEYIKSYFGILMAGGIVVALNVQTSVRTLEYQLNNCEVFAILTQAKFMKYLSGLTGSVPSVKAVAIIGWKAGLIENPPFRCLNYDEVLDSWSGRSLPLPNVADSDFAQLIYTSGTTGEASAVVLRHSNLASNTASVIKYLKLTDDDRVMAVLPFFYSYGNSVLLTHFAIGGTLIVRQEFLYPNEIIEDMMKEEVTGFSGVPSTFAILLNRSAIRHYKFPNLRYITQAGGAMSPKLAHELKSILPHVAIYIMYGQTEASARLSYLEPEELMRKSGSIGKAIPGVTLEVLNPDGSPVKPGEVGEIVARGENIMAGYWKDTDKTTKVLRKEGLWTGDLARIDEEGFIYIVSRKSDMIKSGAHRISPKEIEEIILEYGAVHETAVVGIEDEILGEAIKACIVLKDGLVCTSRELLAHCHKQLPLYKVPQHIEFLKELPKTSSGKIRKIDLK</sequence>
<reference evidence="3 4" key="1">
    <citation type="journal article" date="2016" name="Nat. Commun.">
        <title>Thousands of microbial genomes shed light on interconnected biogeochemical processes in an aquifer system.</title>
        <authorList>
            <person name="Anantharaman K."/>
            <person name="Brown C.T."/>
            <person name="Hug L.A."/>
            <person name="Sharon I."/>
            <person name="Castelle C.J."/>
            <person name="Probst A.J."/>
            <person name="Thomas B.C."/>
            <person name="Singh A."/>
            <person name="Wilkins M.J."/>
            <person name="Karaoz U."/>
            <person name="Brodie E.L."/>
            <person name="Williams K.H."/>
            <person name="Hubbard S.S."/>
            <person name="Banfield J.F."/>
        </authorList>
    </citation>
    <scope>NUCLEOTIDE SEQUENCE [LARGE SCALE GENOMIC DNA]</scope>
</reference>
<dbReference type="Proteomes" id="UP000178797">
    <property type="component" value="Unassembled WGS sequence"/>
</dbReference>
<dbReference type="GO" id="GO:0016878">
    <property type="term" value="F:acid-thiol ligase activity"/>
    <property type="evidence" value="ECO:0007669"/>
    <property type="project" value="UniProtKB-ARBA"/>
</dbReference>
<proteinExistence type="predicted"/>
<dbReference type="InterPro" id="IPR042099">
    <property type="entry name" value="ANL_N_sf"/>
</dbReference>
<dbReference type="InterPro" id="IPR045851">
    <property type="entry name" value="AMP-bd_C_sf"/>
</dbReference>
<dbReference type="PANTHER" id="PTHR43767:SF1">
    <property type="entry name" value="NONRIBOSOMAL PEPTIDE SYNTHASE PES1 (EUROFUNG)-RELATED"/>
    <property type="match status" value="1"/>
</dbReference>
<protein>
    <recommendedName>
        <fullName evidence="5">AMP-dependent synthetase</fullName>
    </recommendedName>
</protein>
<name>A0A1F7RQ33_9BACT</name>
<dbReference type="PANTHER" id="PTHR43767">
    <property type="entry name" value="LONG-CHAIN-FATTY-ACID--COA LIGASE"/>
    <property type="match status" value="1"/>
</dbReference>
<dbReference type="Pfam" id="PF13193">
    <property type="entry name" value="AMP-binding_C"/>
    <property type="match status" value="1"/>
</dbReference>
<evidence type="ECO:0000313" key="4">
    <source>
        <dbReference type="Proteomes" id="UP000178797"/>
    </source>
</evidence>
<dbReference type="AlphaFoldDB" id="A0A1F7RQ33"/>